<dbReference type="AlphaFoldDB" id="A0A183IWI2"/>
<gene>
    <name evidence="1" type="ORF">SBAD_LOCUS7978</name>
</gene>
<name>A0A183IWI2_9BILA</name>
<reference evidence="3" key="1">
    <citation type="submission" date="2016-06" db="UniProtKB">
        <authorList>
            <consortium name="WormBaseParasite"/>
        </authorList>
    </citation>
    <scope>IDENTIFICATION</scope>
</reference>
<accession>A0A183IWI2</accession>
<evidence type="ECO:0000313" key="1">
    <source>
        <dbReference type="EMBL" id="VDP14942.1"/>
    </source>
</evidence>
<dbReference type="EMBL" id="UZAM01011130">
    <property type="protein sequence ID" value="VDP14942.1"/>
    <property type="molecule type" value="Genomic_DNA"/>
</dbReference>
<sequence length="151" mass="16416">MRVNTSKMEESLVLSRSPARCSLQISIEAVKQMEKFNLSVVSAENGIKNDRRIGISSGVLRVCSRLQSSAKAQTLAEDRMTAASEAVSVSEKFQRYLSELCENFGSAFPVLSCQLKNCGLEEKLNESLALIDELQTLVELAGVEANVTAAV</sequence>
<dbReference type="Proteomes" id="UP000270296">
    <property type="component" value="Unassembled WGS sequence"/>
</dbReference>
<evidence type="ECO:0000313" key="3">
    <source>
        <dbReference type="WBParaSite" id="SBAD_0000827501-mRNA-1"/>
    </source>
</evidence>
<dbReference type="OrthoDB" id="5843067at2759"/>
<keyword evidence="2" id="KW-1185">Reference proteome</keyword>
<evidence type="ECO:0000313" key="2">
    <source>
        <dbReference type="Proteomes" id="UP000270296"/>
    </source>
</evidence>
<organism evidence="3">
    <name type="scientific">Soboliphyme baturini</name>
    <dbReference type="NCBI Taxonomy" id="241478"/>
    <lineage>
        <taxon>Eukaryota</taxon>
        <taxon>Metazoa</taxon>
        <taxon>Ecdysozoa</taxon>
        <taxon>Nematoda</taxon>
        <taxon>Enoplea</taxon>
        <taxon>Dorylaimia</taxon>
        <taxon>Dioctophymatida</taxon>
        <taxon>Dioctophymatoidea</taxon>
        <taxon>Soboliphymatidae</taxon>
        <taxon>Soboliphyme</taxon>
    </lineage>
</organism>
<reference evidence="1 2" key="2">
    <citation type="submission" date="2018-11" db="EMBL/GenBank/DDBJ databases">
        <authorList>
            <consortium name="Pathogen Informatics"/>
        </authorList>
    </citation>
    <scope>NUCLEOTIDE SEQUENCE [LARGE SCALE GENOMIC DNA]</scope>
</reference>
<dbReference type="WBParaSite" id="SBAD_0000827501-mRNA-1">
    <property type="protein sequence ID" value="SBAD_0000827501-mRNA-1"/>
    <property type="gene ID" value="SBAD_0000827501"/>
</dbReference>
<proteinExistence type="predicted"/>
<protein>
    <submittedName>
        <fullName evidence="3">BLOC-1-related complex subunit 7</fullName>
    </submittedName>
</protein>